<evidence type="ECO:0000313" key="3">
    <source>
        <dbReference type="Proteomes" id="UP000256780"/>
    </source>
</evidence>
<gene>
    <name evidence="2" type="ORF">CBM2587_B50044</name>
</gene>
<evidence type="ECO:0000256" key="1">
    <source>
        <dbReference type="SAM" id="SignalP"/>
    </source>
</evidence>
<sequence>MSLDRSRKAVVTLLAAAGIGSAAAQTGTITFLGAIVSPSCGFRPTAGLVHASCQQPSGQTISAPFAVAPGRLIGPTRIGVAALDVAPAHAGQRGPASAYLVTVTYH</sequence>
<comment type="caution">
    <text evidence="2">The sequence shown here is derived from an EMBL/GenBank/DDBJ whole genome shotgun (WGS) entry which is preliminary data.</text>
</comment>
<feature type="signal peptide" evidence="1">
    <location>
        <begin position="1"/>
        <end position="24"/>
    </location>
</feature>
<proteinExistence type="predicted"/>
<dbReference type="Proteomes" id="UP000256780">
    <property type="component" value="Chromosome CBM2587_b"/>
</dbReference>
<accession>A0A975X9J6</accession>
<protein>
    <recommendedName>
        <fullName evidence="4">Lipoprotein</fullName>
    </recommendedName>
</protein>
<dbReference type="EMBL" id="OFSQ01000034">
    <property type="protein sequence ID" value="SOY62484.1"/>
    <property type="molecule type" value="Genomic_DNA"/>
</dbReference>
<name>A0A975X9J6_9BURK</name>
<organism evidence="2 3">
    <name type="scientific">Cupriavidus taiwanensis</name>
    <dbReference type="NCBI Taxonomy" id="164546"/>
    <lineage>
        <taxon>Bacteria</taxon>
        <taxon>Pseudomonadati</taxon>
        <taxon>Pseudomonadota</taxon>
        <taxon>Betaproteobacteria</taxon>
        <taxon>Burkholderiales</taxon>
        <taxon>Burkholderiaceae</taxon>
        <taxon>Cupriavidus</taxon>
    </lineage>
</organism>
<feature type="chain" id="PRO_5038091738" description="Lipoprotein" evidence="1">
    <location>
        <begin position="25"/>
        <end position="106"/>
    </location>
</feature>
<dbReference type="RefSeq" id="WP_116358185.1">
    <property type="nucleotide sequence ID" value="NZ_LT976854.1"/>
</dbReference>
<dbReference type="AlphaFoldDB" id="A0A975X9J6"/>
<reference evidence="2 3" key="1">
    <citation type="submission" date="2018-01" db="EMBL/GenBank/DDBJ databases">
        <authorList>
            <person name="Clerissi C."/>
        </authorList>
    </citation>
    <scope>NUCLEOTIDE SEQUENCE [LARGE SCALE GENOMIC DNA]</scope>
    <source>
        <strain evidence="2">Cupriavidus sp. LMG 19464</strain>
    </source>
</reference>
<dbReference type="OrthoDB" id="8969928at2"/>
<keyword evidence="1" id="KW-0732">Signal</keyword>
<evidence type="ECO:0008006" key="4">
    <source>
        <dbReference type="Google" id="ProtNLM"/>
    </source>
</evidence>
<evidence type="ECO:0000313" key="2">
    <source>
        <dbReference type="EMBL" id="SOY62484.1"/>
    </source>
</evidence>